<name>X1TKU4_9ZZZZ</name>
<proteinExistence type="predicted"/>
<sequence>MAKKNKGSTSEEEVVKPKKIVVSFYEDEFPVVQERVENEGVTVEGELNSRNVREMFGLKSTHRSAFKSELRKEIAELSVEQQKEMLETLKKNKA</sequence>
<dbReference type="EMBL" id="BARW01006782">
    <property type="protein sequence ID" value="GAI80664.1"/>
    <property type="molecule type" value="Genomic_DNA"/>
</dbReference>
<dbReference type="AlphaFoldDB" id="X1TKU4"/>
<gene>
    <name evidence="1" type="ORF">S12H4_14239</name>
</gene>
<reference evidence="1" key="1">
    <citation type="journal article" date="2014" name="Front. Microbiol.">
        <title>High frequency of phylogenetically diverse reductive dehalogenase-homologous genes in deep subseafloor sedimentary metagenomes.</title>
        <authorList>
            <person name="Kawai M."/>
            <person name="Futagami T."/>
            <person name="Toyoda A."/>
            <person name="Takaki Y."/>
            <person name="Nishi S."/>
            <person name="Hori S."/>
            <person name="Arai W."/>
            <person name="Tsubouchi T."/>
            <person name="Morono Y."/>
            <person name="Uchiyama I."/>
            <person name="Ito T."/>
            <person name="Fujiyama A."/>
            <person name="Inagaki F."/>
            <person name="Takami H."/>
        </authorList>
    </citation>
    <scope>NUCLEOTIDE SEQUENCE</scope>
    <source>
        <strain evidence="1">Expedition CK06-06</strain>
    </source>
</reference>
<organism evidence="1">
    <name type="scientific">marine sediment metagenome</name>
    <dbReference type="NCBI Taxonomy" id="412755"/>
    <lineage>
        <taxon>unclassified sequences</taxon>
        <taxon>metagenomes</taxon>
        <taxon>ecological metagenomes</taxon>
    </lineage>
</organism>
<protein>
    <submittedName>
        <fullName evidence="1">Uncharacterized protein</fullName>
    </submittedName>
</protein>
<comment type="caution">
    <text evidence="1">The sequence shown here is derived from an EMBL/GenBank/DDBJ whole genome shotgun (WGS) entry which is preliminary data.</text>
</comment>
<evidence type="ECO:0000313" key="1">
    <source>
        <dbReference type="EMBL" id="GAI80664.1"/>
    </source>
</evidence>
<accession>X1TKU4</accession>